<organism evidence="2 3">
    <name type="scientific">Lederbergia citrisecunda</name>
    <dbReference type="NCBI Taxonomy" id="2833583"/>
    <lineage>
        <taxon>Bacteria</taxon>
        <taxon>Bacillati</taxon>
        <taxon>Bacillota</taxon>
        <taxon>Bacilli</taxon>
        <taxon>Bacillales</taxon>
        <taxon>Bacillaceae</taxon>
        <taxon>Lederbergia</taxon>
    </lineage>
</organism>
<feature type="domain" description="YdhG-like" evidence="1">
    <location>
        <begin position="21"/>
        <end position="112"/>
    </location>
</feature>
<dbReference type="Gene3D" id="3.90.1150.200">
    <property type="match status" value="1"/>
</dbReference>
<protein>
    <submittedName>
        <fullName evidence="2">DUF1801 domain-containing protein</fullName>
    </submittedName>
</protein>
<evidence type="ECO:0000313" key="2">
    <source>
        <dbReference type="EMBL" id="MBS4199181.1"/>
    </source>
</evidence>
<name>A0A942TJA2_9BACI</name>
<gene>
    <name evidence="2" type="ORF">KHA93_05870</name>
</gene>
<dbReference type="EMBL" id="JAGYPJ010000001">
    <property type="protein sequence ID" value="MBS4199181.1"/>
    <property type="molecule type" value="Genomic_DNA"/>
</dbReference>
<dbReference type="SUPFAM" id="SSF159888">
    <property type="entry name" value="YdhG-like"/>
    <property type="match status" value="1"/>
</dbReference>
<keyword evidence="3" id="KW-1185">Reference proteome</keyword>
<accession>A0A942TJA2</accession>
<reference evidence="2 3" key="1">
    <citation type="submission" date="2021-05" db="EMBL/GenBank/DDBJ databases">
        <title>Novel Bacillus species.</title>
        <authorList>
            <person name="Liu G."/>
        </authorList>
    </citation>
    <scope>NUCLEOTIDE SEQUENCE [LARGE SCALE GENOMIC DNA]</scope>
    <source>
        <strain evidence="2 3">FJAT-49732</strain>
    </source>
</reference>
<proteinExistence type="predicted"/>
<dbReference type="Proteomes" id="UP000682713">
    <property type="component" value="Unassembled WGS sequence"/>
</dbReference>
<dbReference type="AlphaFoldDB" id="A0A942TJA2"/>
<evidence type="ECO:0000313" key="3">
    <source>
        <dbReference type="Proteomes" id="UP000682713"/>
    </source>
</evidence>
<comment type="caution">
    <text evidence="2">The sequence shown here is derived from an EMBL/GenBank/DDBJ whole genome shotgun (WGS) entry which is preliminary data.</text>
</comment>
<sequence>MDKNAINTIDEYILQFPLETQEILNKIRNVIKEVAPEAEEKISYQMPAFSLHGNLVYFGAWKNHIGFYPTSSGINAFINEISEYKGTKGSIHFPLKKPIPYELISKIVKFRVAENTKKANVKKKK</sequence>
<dbReference type="RefSeq" id="WP_213109879.1">
    <property type="nucleotide sequence ID" value="NZ_JAGYPJ010000001.1"/>
</dbReference>
<dbReference type="Pfam" id="PF08818">
    <property type="entry name" value="DUF1801"/>
    <property type="match status" value="1"/>
</dbReference>
<evidence type="ECO:0000259" key="1">
    <source>
        <dbReference type="Pfam" id="PF08818"/>
    </source>
</evidence>
<dbReference type="InterPro" id="IPR014922">
    <property type="entry name" value="YdhG-like"/>
</dbReference>